<protein>
    <submittedName>
        <fullName evidence="1">Uncharacterized protein</fullName>
    </submittedName>
</protein>
<reference evidence="1 2" key="1">
    <citation type="submission" date="2020-07" db="EMBL/GenBank/DDBJ databases">
        <title>Description of Limosilactobacillus balticus sp. nov., Limosilactobacillus agrestis sp. nov., Limosilactobacillus albertensis sp. nov., Limosilactobacillus rudii sp. nov., Limosilactobacillus fastidiosus sp. nov., five novel Limosilactobacillus species isolated from the vertebrate gastrointestinal tract, and proposal of 6 subspecies of Limosilactobacillus reuteri adapted to the gastrointestinal tract of specific vertebrate hosts.</title>
        <authorList>
            <person name="Li F."/>
            <person name="Cheng C."/>
            <person name="Zheng J."/>
            <person name="Quevedo R.M."/>
            <person name="Li J."/>
            <person name="Roos S."/>
            <person name="Gaenzle M.G."/>
            <person name="Walter J."/>
        </authorList>
    </citation>
    <scope>NUCLEOTIDE SEQUENCE [LARGE SCALE GENOMIC DNA]</scope>
    <source>
        <strain evidence="1 2">STM2_1</strain>
    </source>
</reference>
<dbReference type="AlphaFoldDB" id="A0A7W3UIZ7"/>
<dbReference type="Proteomes" id="UP000517106">
    <property type="component" value="Unassembled WGS sequence"/>
</dbReference>
<gene>
    <name evidence="1" type="ORF">H5S09_00620</name>
</gene>
<proteinExistence type="predicted"/>
<name>A0A7W3UIZ7_9LACO</name>
<organism evidence="1 2">
    <name type="scientific">Limosilactobacillus rudii</name>
    <dbReference type="NCBI Taxonomy" id="2759755"/>
    <lineage>
        <taxon>Bacteria</taxon>
        <taxon>Bacillati</taxon>
        <taxon>Bacillota</taxon>
        <taxon>Bacilli</taxon>
        <taxon>Lactobacillales</taxon>
        <taxon>Lactobacillaceae</taxon>
        <taxon>Limosilactobacillus</taxon>
    </lineage>
</organism>
<dbReference type="EMBL" id="JACIVA010000013">
    <property type="protein sequence ID" value="MBB1096484.1"/>
    <property type="molecule type" value="Genomic_DNA"/>
</dbReference>
<sequence>EIIAPVFKSHHHQVAKKTDYIPQPALKLNIDNVQLTIFKGTNAHLATEVTKILIS</sequence>
<comment type="caution">
    <text evidence="1">The sequence shown here is derived from an EMBL/GenBank/DDBJ whole genome shotgun (WGS) entry which is preliminary data.</text>
</comment>
<evidence type="ECO:0000313" key="1">
    <source>
        <dbReference type="EMBL" id="MBB1096484.1"/>
    </source>
</evidence>
<feature type="non-terminal residue" evidence="1">
    <location>
        <position position="1"/>
    </location>
</feature>
<evidence type="ECO:0000313" key="2">
    <source>
        <dbReference type="Proteomes" id="UP000517106"/>
    </source>
</evidence>
<accession>A0A7W3UIZ7</accession>
<keyword evidence="2" id="KW-1185">Reference proteome</keyword>